<organism evidence="4 5">
    <name type="scientific">Ruegeria profundi</name>
    <dbReference type="NCBI Taxonomy" id="1685378"/>
    <lineage>
        <taxon>Bacteria</taxon>
        <taxon>Pseudomonadati</taxon>
        <taxon>Pseudomonadota</taxon>
        <taxon>Alphaproteobacteria</taxon>
        <taxon>Rhodobacterales</taxon>
        <taxon>Roseobacteraceae</taxon>
        <taxon>Ruegeria</taxon>
    </lineage>
</organism>
<evidence type="ECO:0000313" key="4">
    <source>
        <dbReference type="EMBL" id="KUJ78598.1"/>
    </source>
</evidence>
<gene>
    <name evidence="4" type="ORF">AVO44_12880</name>
</gene>
<dbReference type="STRING" id="1685378.AVO44_12880"/>
<evidence type="ECO:0000256" key="2">
    <source>
        <dbReference type="ARBA" id="ARBA00009387"/>
    </source>
</evidence>
<dbReference type="GO" id="GO:0008933">
    <property type="term" value="F:peptidoglycan lytic transglycosylase activity"/>
    <property type="evidence" value="ECO:0007669"/>
    <property type="project" value="InterPro"/>
</dbReference>
<dbReference type="CDD" id="cd00254">
    <property type="entry name" value="LT-like"/>
    <property type="match status" value="1"/>
</dbReference>
<dbReference type="GO" id="GO:0016020">
    <property type="term" value="C:membrane"/>
    <property type="evidence" value="ECO:0007669"/>
    <property type="project" value="InterPro"/>
</dbReference>
<comment type="caution">
    <text evidence="4">The sequence shown here is derived from an EMBL/GenBank/DDBJ whole genome shotgun (WGS) entry which is preliminary data.</text>
</comment>
<comment type="similarity">
    <text evidence="1">Belongs to the transglycosylase Slt family.</text>
</comment>
<keyword evidence="5" id="KW-1185">Reference proteome</keyword>
<evidence type="ECO:0000256" key="1">
    <source>
        <dbReference type="ARBA" id="ARBA00007734"/>
    </source>
</evidence>
<accession>A0A0X3TS99</accession>
<evidence type="ECO:0000259" key="3">
    <source>
        <dbReference type="Pfam" id="PF01464"/>
    </source>
</evidence>
<dbReference type="PROSITE" id="PS00922">
    <property type="entry name" value="TRANSGLYCOSYLASE"/>
    <property type="match status" value="1"/>
</dbReference>
<dbReference type="SUPFAM" id="SSF53955">
    <property type="entry name" value="Lysozyme-like"/>
    <property type="match status" value="1"/>
</dbReference>
<dbReference type="InterPro" id="IPR008258">
    <property type="entry name" value="Transglycosylase_SLT_dom_1"/>
</dbReference>
<name>A0A0X3TS99_9RHOB</name>
<dbReference type="AlphaFoldDB" id="A0A0X3TS99"/>
<feature type="domain" description="Transglycosylase SLT" evidence="3">
    <location>
        <begin position="156"/>
        <end position="245"/>
    </location>
</feature>
<dbReference type="PANTHER" id="PTHR37423">
    <property type="entry name" value="SOLUBLE LYTIC MUREIN TRANSGLYCOSYLASE-RELATED"/>
    <property type="match status" value="1"/>
</dbReference>
<dbReference type="RefSeq" id="WP_068337608.1">
    <property type="nucleotide sequence ID" value="NZ_LQBP01000006.1"/>
</dbReference>
<dbReference type="Gene3D" id="1.10.530.10">
    <property type="match status" value="1"/>
</dbReference>
<reference evidence="5" key="1">
    <citation type="submission" date="2015-12" db="EMBL/GenBank/DDBJ databases">
        <authorList>
            <person name="Zhang G."/>
            <person name="Stingl U."/>
        </authorList>
    </citation>
    <scope>NUCLEOTIDE SEQUENCE [LARGE SCALE GENOMIC DNA]</scope>
    <source>
        <strain evidence="5">ZGT108</strain>
    </source>
</reference>
<dbReference type="PANTHER" id="PTHR37423:SF2">
    <property type="entry name" value="MEMBRANE-BOUND LYTIC MUREIN TRANSGLYCOSYLASE C"/>
    <property type="match status" value="1"/>
</dbReference>
<protein>
    <submittedName>
        <fullName evidence="4">Lytic murein transglycosylase</fullName>
    </submittedName>
</protein>
<dbReference type="OrthoDB" id="9815002at2"/>
<comment type="similarity">
    <text evidence="2">Belongs to the virb1 family.</text>
</comment>
<dbReference type="EMBL" id="LQBP01000006">
    <property type="protein sequence ID" value="KUJ78598.1"/>
    <property type="molecule type" value="Genomic_DNA"/>
</dbReference>
<dbReference type="InterPro" id="IPR023346">
    <property type="entry name" value="Lysozyme-like_dom_sf"/>
</dbReference>
<sequence length="288" mass="30178">MKLRDAISCAGILAFTMTGPLPVVANEIEPRGVYKRVKAPKPGTTPRITIQISPEEHAAAPFAPSTGTEIVIPEIIARTKVVPPSAPDAGTGAKPVGSYKAFWDKISPALAEAGAWRLNEAINALAATNVASPRLQTLQNIAQQQGVEILRSTVGTNVSPALVLAVIAVESAGRADAVSQAGAQGLMQLMPATAKRFGVRDSFQPAQNISGGVKYLNWLMGEFGNDPILVLAGYNAGEGAVRKHSGVPPYAETRDYVPKVLAAFQIAKALCSTPPELISDGCVFQTTN</sequence>
<evidence type="ECO:0000313" key="5">
    <source>
        <dbReference type="Proteomes" id="UP000053690"/>
    </source>
</evidence>
<proteinExistence type="inferred from homology"/>
<dbReference type="Proteomes" id="UP000053690">
    <property type="component" value="Unassembled WGS sequence"/>
</dbReference>
<dbReference type="InterPro" id="IPR000189">
    <property type="entry name" value="Transglyc_AS"/>
</dbReference>
<dbReference type="Pfam" id="PF01464">
    <property type="entry name" value="SLT"/>
    <property type="match status" value="1"/>
</dbReference>
<dbReference type="GO" id="GO:0000270">
    <property type="term" value="P:peptidoglycan metabolic process"/>
    <property type="evidence" value="ECO:0007669"/>
    <property type="project" value="InterPro"/>
</dbReference>